<feature type="compositionally biased region" description="Pro residues" evidence="1">
    <location>
        <begin position="120"/>
        <end position="137"/>
    </location>
</feature>
<sequence>MPSCGLRKFTSCKESRRRKNKANAEERLVSLSSDSGISSCCSNCSSIECGSYSTSCSSGSQSNSWSDLSVNSFLQKGRRDYPLEYYQPARDDQLSTILESLEESRRASLISSHIAFTSAQPPPLPLPPPKRSPPIIPHPFTFSKTSQPRHPDTNSATKSQQKPQVRSKAMSERRSSSVTPKSIRPPPRDLESISRIDASLVFEHFTTDDAWDLGLSLRNRLLPIPTPVVINISLANQNQTVFHSVTHSGVMPDNENWVERKRRTVLRWGCSTWFMACKFGGDEKAFREKYALGSSAGDYAIHGGGIPIRVTGVEGVVAVVVVSGLKQDEDHAVIVEVIKELYY</sequence>
<feature type="region of interest" description="Disordered" evidence="1">
    <location>
        <begin position="117"/>
        <end position="190"/>
    </location>
</feature>
<dbReference type="PANTHER" id="PTHR28255:SF1">
    <property type="entry name" value="UPF0303 PROTEIN YBR137W"/>
    <property type="match status" value="1"/>
</dbReference>
<dbReference type="GO" id="GO:0006620">
    <property type="term" value="P:post-translational protein targeting to endoplasmic reticulum membrane"/>
    <property type="evidence" value="ECO:0007669"/>
    <property type="project" value="TreeGrafter"/>
</dbReference>
<dbReference type="SUPFAM" id="SSF143744">
    <property type="entry name" value="GlcG-like"/>
    <property type="match status" value="1"/>
</dbReference>
<dbReference type="AlphaFoldDB" id="A0A420J6B9"/>
<dbReference type="Pfam" id="PF03928">
    <property type="entry name" value="HbpS-like"/>
    <property type="match status" value="1"/>
</dbReference>
<dbReference type="EMBL" id="MCBQ01002598">
    <property type="protein sequence ID" value="RKF82331.1"/>
    <property type="molecule type" value="Genomic_DNA"/>
</dbReference>
<feature type="compositionally biased region" description="Low complexity" evidence="1">
    <location>
        <begin position="30"/>
        <end position="39"/>
    </location>
</feature>
<dbReference type="InterPro" id="IPR010371">
    <property type="entry name" value="YBR137W-like"/>
</dbReference>
<dbReference type="InterPro" id="IPR005624">
    <property type="entry name" value="PduO/GlcC-like"/>
</dbReference>
<evidence type="ECO:0000313" key="2">
    <source>
        <dbReference type="EMBL" id="RKF82331.1"/>
    </source>
</evidence>
<protein>
    <submittedName>
        <fullName evidence="2">Putative duf967 domain protein</fullName>
    </submittedName>
</protein>
<dbReference type="STRING" id="62708.A0A420J6B9"/>
<keyword evidence="3" id="KW-1185">Reference proteome</keyword>
<reference evidence="2 3" key="1">
    <citation type="journal article" date="2018" name="BMC Genomics">
        <title>Comparative genome analyses reveal sequence features reflecting distinct modes of host-adaptation between dicot and monocot powdery mildew.</title>
        <authorList>
            <person name="Wu Y."/>
            <person name="Ma X."/>
            <person name="Pan Z."/>
            <person name="Kale S.D."/>
            <person name="Song Y."/>
            <person name="King H."/>
            <person name="Zhang Q."/>
            <person name="Presley C."/>
            <person name="Deng X."/>
            <person name="Wei C.I."/>
            <person name="Xiao S."/>
        </authorList>
    </citation>
    <scope>NUCLEOTIDE SEQUENCE [LARGE SCALE GENOMIC DNA]</scope>
    <source>
        <strain evidence="2">UMSG3</strain>
    </source>
</reference>
<organism evidence="2 3">
    <name type="scientific">Golovinomyces cichoracearum</name>
    <dbReference type="NCBI Taxonomy" id="62708"/>
    <lineage>
        <taxon>Eukaryota</taxon>
        <taxon>Fungi</taxon>
        <taxon>Dikarya</taxon>
        <taxon>Ascomycota</taxon>
        <taxon>Pezizomycotina</taxon>
        <taxon>Leotiomycetes</taxon>
        <taxon>Erysiphales</taxon>
        <taxon>Erysiphaceae</taxon>
        <taxon>Golovinomyces</taxon>
    </lineage>
</organism>
<accession>A0A420J6B9</accession>
<dbReference type="Proteomes" id="UP000283383">
    <property type="component" value="Unassembled WGS sequence"/>
</dbReference>
<dbReference type="PANTHER" id="PTHR28255">
    <property type="match status" value="1"/>
</dbReference>
<name>A0A420J6B9_9PEZI</name>
<gene>
    <name evidence="2" type="ORF">GcM3_025034</name>
</gene>
<dbReference type="GO" id="GO:0072380">
    <property type="term" value="C:TRC complex"/>
    <property type="evidence" value="ECO:0007669"/>
    <property type="project" value="TreeGrafter"/>
</dbReference>
<feature type="region of interest" description="Disordered" evidence="1">
    <location>
        <begin position="15"/>
        <end position="39"/>
    </location>
</feature>
<comment type="caution">
    <text evidence="2">The sequence shown here is derived from an EMBL/GenBank/DDBJ whole genome shotgun (WGS) entry which is preliminary data.</text>
</comment>
<proteinExistence type="predicted"/>
<evidence type="ECO:0000313" key="3">
    <source>
        <dbReference type="Proteomes" id="UP000283383"/>
    </source>
</evidence>
<dbReference type="InterPro" id="IPR038084">
    <property type="entry name" value="PduO/GlcC-like_sf"/>
</dbReference>
<dbReference type="Gene3D" id="3.30.450.150">
    <property type="entry name" value="Haem-degrading domain"/>
    <property type="match status" value="1"/>
</dbReference>
<feature type="compositionally biased region" description="Polar residues" evidence="1">
    <location>
        <begin position="142"/>
        <end position="164"/>
    </location>
</feature>
<evidence type="ECO:0000256" key="1">
    <source>
        <dbReference type="SAM" id="MobiDB-lite"/>
    </source>
</evidence>